<dbReference type="Pfam" id="PF00565">
    <property type="entry name" value="SNase"/>
    <property type="match status" value="1"/>
</dbReference>
<protein>
    <recommendedName>
        <fullName evidence="2">TNase-like domain-containing protein</fullName>
    </recommendedName>
</protein>
<dbReference type="InterPro" id="IPR016071">
    <property type="entry name" value="Staphylococal_nuclease_OB-fold"/>
</dbReference>
<feature type="domain" description="TNase-like" evidence="2">
    <location>
        <begin position="29"/>
        <end position="143"/>
    </location>
</feature>
<evidence type="ECO:0000259" key="2">
    <source>
        <dbReference type="PROSITE" id="PS50830"/>
    </source>
</evidence>
<feature type="signal peptide" evidence="1">
    <location>
        <begin position="1"/>
        <end position="20"/>
    </location>
</feature>
<dbReference type="SUPFAM" id="SSF50199">
    <property type="entry name" value="Staphylococcal nuclease"/>
    <property type="match status" value="1"/>
</dbReference>
<dbReference type="InterPro" id="IPR035437">
    <property type="entry name" value="SNase_OB-fold_sf"/>
</dbReference>
<dbReference type="SMART" id="SM00318">
    <property type="entry name" value="SNc"/>
    <property type="match status" value="1"/>
</dbReference>
<evidence type="ECO:0000313" key="3">
    <source>
        <dbReference type="EMBL" id="BAY59268.1"/>
    </source>
</evidence>
<dbReference type="PROSITE" id="PS50830">
    <property type="entry name" value="TNASE_3"/>
    <property type="match status" value="1"/>
</dbReference>
<gene>
    <name evidence="3" type="primary">exoI</name>
    <name evidence="3" type="ORF">NIES2135_61450</name>
</gene>
<dbReference type="PANTHER" id="PTHR12302">
    <property type="entry name" value="EBNA2 BINDING PROTEIN P100"/>
    <property type="match status" value="1"/>
</dbReference>
<dbReference type="PANTHER" id="PTHR12302:SF26">
    <property type="entry name" value="BLR1266 PROTEIN"/>
    <property type="match status" value="1"/>
</dbReference>
<sequence length="156" mass="17550">MKHPIIAAAFFMLLCPIAQAADLKGTASVIDGDTLEIHDQRIRLHGIDAPEGRQTCTLKGKAWRCGQAATLALQEKIGNQTVTCSGKKRDRHQRLVAICTIGREDLNGWLVANGWALAYRHYSKQYVPQENQARQARLGIWSSTFTPPWEWRQANR</sequence>
<organism evidence="3 4">
    <name type="scientific">Leptolyngbya boryana NIES-2135</name>
    <dbReference type="NCBI Taxonomy" id="1973484"/>
    <lineage>
        <taxon>Bacteria</taxon>
        <taxon>Bacillati</taxon>
        <taxon>Cyanobacteriota</taxon>
        <taxon>Cyanophyceae</taxon>
        <taxon>Leptolyngbyales</taxon>
        <taxon>Leptolyngbyaceae</taxon>
        <taxon>Leptolyngbya group</taxon>
        <taxon>Leptolyngbya</taxon>
    </lineage>
</organism>
<keyword evidence="3" id="KW-0614">Plasmid</keyword>
<reference evidence="3 4" key="1">
    <citation type="submission" date="2017-06" db="EMBL/GenBank/DDBJ databases">
        <title>Genome sequencing of cyanobaciteial culture collection at National Institute for Environmental Studies (NIES).</title>
        <authorList>
            <person name="Hirose Y."/>
            <person name="Shimura Y."/>
            <person name="Fujisawa T."/>
            <person name="Nakamura Y."/>
            <person name="Kawachi M."/>
        </authorList>
    </citation>
    <scope>NUCLEOTIDE SEQUENCE [LARGE SCALE GENOMIC DNA]</scope>
    <source>
        <strain evidence="3 4">NIES-2135</strain>
        <plasmid evidence="4">Plasmid Plasmid1 dna</plasmid>
    </source>
</reference>
<feature type="chain" id="PRO_5011120622" description="TNase-like domain-containing protein" evidence="1">
    <location>
        <begin position="21"/>
        <end position="156"/>
    </location>
</feature>
<keyword evidence="4" id="KW-1185">Reference proteome</keyword>
<dbReference type="Gene3D" id="2.40.50.90">
    <property type="match status" value="1"/>
</dbReference>
<keyword evidence="1" id="KW-0732">Signal</keyword>
<dbReference type="EMBL" id="AP018204">
    <property type="protein sequence ID" value="BAY59268.1"/>
    <property type="molecule type" value="Genomic_DNA"/>
</dbReference>
<dbReference type="Proteomes" id="UP000217895">
    <property type="component" value="Plasmid Plasmid1 dna"/>
</dbReference>
<dbReference type="AlphaFoldDB" id="A0A1Z4JRH9"/>
<evidence type="ECO:0000256" key="1">
    <source>
        <dbReference type="SAM" id="SignalP"/>
    </source>
</evidence>
<proteinExistence type="predicted"/>
<accession>A0A1Z4JRH9</accession>
<name>A0A1Z4JRH9_LEPBY</name>
<geneLocation type="plasmid" evidence="3">
    <name>plasmid1</name>
</geneLocation>
<evidence type="ECO:0000313" key="4">
    <source>
        <dbReference type="Proteomes" id="UP000217895"/>
    </source>
</evidence>